<dbReference type="EC" id="1.13.11.54" evidence="10"/>
<accession>A0ABD1F0Q0</accession>
<evidence type="ECO:0000256" key="9">
    <source>
        <dbReference type="ARBA" id="ARBA00023167"/>
    </source>
</evidence>
<dbReference type="SUPFAM" id="SSF51182">
    <property type="entry name" value="RmlC-like cupins"/>
    <property type="match status" value="1"/>
</dbReference>
<dbReference type="Gene3D" id="2.60.120.10">
    <property type="entry name" value="Jelly Rolls"/>
    <property type="match status" value="1"/>
</dbReference>
<dbReference type="PANTHER" id="PTHR23418">
    <property type="entry name" value="ACIREDUCTONE DIOXYGENASE"/>
    <property type="match status" value="1"/>
</dbReference>
<keyword evidence="4" id="KW-0028">Amino-acid biosynthesis</keyword>
<dbReference type="InterPro" id="IPR014710">
    <property type="entry name" value="RmlC-like_jellyroll"/>
</dbReference>
<evidence type="ECO:0000256" key="8">
    <source>
        <dbReference type="ARBA" id="ARBA00023004"/>
    </source>
</evidence>
<sequence>MVRAWILTDEKRLTPKYITLEEVYKNSGVEYYQIDVKNDYENDQLLKNLIDERDNHHIGKVENLDDNDLLEHVTEHFHEHDEFRLVLEGCGYFDIRDKYDIWVRIELFPGDLIVIPGGCYHRFTVDDKDSYKGLRFLKDYGYQAYKRPNDELGARKDYMRRLYNGAYD</sequence>
<evidence type="ECO:0000313" key="11">
    <source>
        <dbReference type="EMBL" id="KAL1506434.1"/>
    </source>
</evidence>
<evidence type="ECO:0000256" key="7">
    <source>
        <dbReference type="ARBA" id="ARBA00023002"/>
    </source>
</evidence>
<evidence type="ECO:0000256" key="2">
    <source>
        <dbReference type="ARBA" id="ARBA00001954"/>
    </source>
</evidence>
<dbReference type="PANTHER" id="PTHR23418:SF0">
    <property type="entry name" value="ACIREDUCTONE DIOXYGENASE"/>
    <property type="match status" value="1"/>
</dbReference>
<keyword evidence="3" id="KW-0533">Nickel</keyword>
<keyword evidence="6" id="KW-0223">Dioxygenase</keyword>
<keyword evidence="8" id="KW-0408">Iron</keyword>
<proteinExistence type="predicted"/>
<keyword evidence="9" id="KW-0486">Methionine biosynthesis</keyword>
<comment type="cofactor">
    <cofactor evidence="2">
        <name>Fe(2+)</name>
        <dbReference type="ChEBI" id="CHEBI:29033"/>
    </cofactor>
</comment>
<comment type="caution">
    <text evidence="11">The sequence shown here is derived from an EMBL/GenBank/DDBJ whole genome shotgun (WGS) entry which is preliminary data.</text>
</comment>
<evidence type="ECO:0000256" key="5">
    <source>
        <dbReference type="ARBA" id="ARBA00022723"/>
    </source>
</evidence>
<dbReference type="Pfam" id="PF03079">
    <property type="entry name" value="ARD"/>
    <property type="match status" value="1"/>
</dbReference>
<keyword evidence="7" id="KW-0560">Oxidoreductase</keyword>
<evidence type="ECO:0000256" key="4">
    <source>
        <dbReference type="ARBA" id="ARBA00022605"/>
    </source>
</evidence>
<keyword evidence="5" id="KW-0479">Metal-binding</keyword>
<dbReference type="GO" id="GO:0009086">
    <property type="term" value="P:methionine biosynthetic process"/>
    <property type="evidence" value="ECO:0007669"/>
    <property type="project" value="UniProtKB-KW"/>
</dbReference>
<dbReference type="AlphaFoldDB" id="A0ABD1F0Q0"/>
<dbReference type="GO" id="GO:0046872">
    <property type="term" value="F:metal ion binding"/>
    <property type="evidence" value="ECO:0007669"/>
    <property type="project" value="UniProtKB-KW"/>
</dbReference>
<dbReference type="CDD" id="cd02232">
    <property type="entry name" value="cupin_ARD"/>
    <property type="match status" value="1"/>
</dbReference>
<comment type="catalytic activity">
    <reaction evidence="1">
        <text>1,2-dihydroxy-5-(methylsulfanyl)pent-1-en-3-one + O2 = 4-methylsulfanyl-2-oxobutanoate + formate + 2 H(+)</text>
        <dbReference type="Rhea" id="RHEA:24504"/>
        <dbReference type="ChEBI" id="CHEBI:15378"/>
        <dbReference type="ChEBI" id="CHEBI:15379"/>
        <dbReference type="ChEBI" id="CHEBI:15740"/>
        <dbReference type="ChEBI" id="CHEBI:16723"/>
        <dbReference type="ChEBI" id="CHEBI:49252"/>
        <dbReference type="EC" id="1.13.11.54"/>
    </reaction>
</comment>
<dbReference type="GO" id="GO:0010309">
    <property type="term" value="F:acireductone dioxygenase [iron(II)-requiring] activity"/>
    <property type="evidence" value="ECO:0007669"/>
    <property type="project" value="UniProtKB-EC"/>
</dbReference>
<evidence type="ECO:0000256" key="3">
    <source>
        <dbReference type="ARBA" id="ARBA00022596"/>
    </source>
</evidence>
<dbReference type="EMBL" id="JBDJPC010000004">
    <property type="protein sequence ID" value="KAL1506434.1"/>
    <property type="molecule type" value="Genomic_DNA"/>
</dbReference>
<dbReference type="Proteomes" id="UP001566132">
    <property type="component" value="Unassembled WGS sequence"/>
</dbReference>
<evidence type="ECO:0000256" key="10">
    <source>
        <dbReference type="ARBA" id="ARBA00039005"/>
    </source>
</evidence>
<evidence type="ECO:0000313" key="12">
    <source>
        <dbReference type="Proteomes" id="UP001566132"/>
    </source>
</evidence>
<name>A0ABD1F0Q0_HYPHA</name>
<dbReference type="InterPro" id="IPR011051">
    <property type="entry name" value="RmlC_Cupin_sf"/>
</dbReference>
<reference evidence="11 12" key="1">
    <citation type="submission" date="2024-05" db="EMBL/GenBank/DDBJ databases">
        <title>Genetic variation in Jamaican populations of the coffee berry borer (Hypothenemus hampei).</title>
        <authorList>
            <person name="Errbii M."/>
            <person name="Myrie A."/>
        </authorList>
    </citation>
    <scope>NUCLEOTIDE SEQUENCE [LARGE SCALE GENOMIC DNA]</scope>
    <source>
        <strain evidence="11">JA-Hopewell-2020-01-JO</strain>
        <tissue evidence="11">Whole body</tissue>
    </source>
</reference>
<organism evidence="11 12">
    <name type="scientific">Hypothenemus hampei</name>
    <name type="common">Coffee berry borer</name>
    <dbReference type="NCBI Taxonomy" id="57062"/>
    <lineage>
        <taxon>Eukaryota</taxon>
        <taxon>Metazoa</taxon>
        <taxon>Ecdysozoa</taxon>
        <taxon>Arthropoda</taxon>
        <taxon>Hexapoda</taxon>
        <taxon>Insecta</taxon>
        <taxon>Pterygota</taxon>
        <taxon>Neoptera</taxon>
        <taxon>Endopterygota</taxon>
        <taxon>Coleoptera</taxon>
        <taxon>Polyphaga</taxon>
        <taxon>Cucujiformia</taxon>
        <taxon>Curculionidae</taxon>
        <taxon>Scolytinae</taxon>
        <taxon>Hypothenemus</taxon>
    </lineage>
</organism>
<dbReference type="InterPro" id="IPR004313">
    <property type="entry name" value="ARD"/>
</dbReference>
<evidence type="ECO:0000256" key="1">
    <source>
        <dbReference type="ARBA" id="ARBA00000428"/>
    </source>
</evidence>
<protein>
    <recommendedName>
        <fullName evidence="10">acireductone dioxygenase (Fe(2+)-requiring)</fullName>
        <ecNumber evidence="10">1.13.11.54</ecNumber>
    </recommendedName>
</protein>
<gene>
    <name evidence="11" type="ORF">ABEB36_005805</name>
</gene>
<evidence type="ECO:0000256" key="6">
    <source>
        <dbReference type="ARBA" id="ARBA00022964"/>
    </source>
</evidence>
<keyword evidence="12" id="KW-1185">Reference proteome</keyword>